<evidence type="ECO:0000313" key="6">
    <source>
        <dbReference type="Proteomes" id="UP001652621"/>
    </source>
</evidence>
<dbReference type="eggNOG" id="KOG2084">
    <property type="taxonomic scope" value="Eukaryota"/>
</dbReference>
<dbReference type="VEuPathDB" id="VectorBase:MDOA012088"/>
<dbReference type="SMART" id="SM00317">
    <property type="entry name" value="SET"/>
    <property type="match status" value="1"/>
</dbReference>
<dbReference type="VEuPathDB" id="VectorBase:MDOMA2_012279"/>
<reference evidence="5" key="1">
    <citation type="submission" date="2020-05" db="UniProtKB">
        <authorList>
            <consortium name="EnsemblMetazoa"/>
        </authorList>
    </citation>
    <scope>IDENTIFICATION</scope>
    <source>
        <strain evidence="5">Aabys</strain>
    </source>
</reference>
<feature type="domain" description="SET" evidence="4">
    <location>
        <begin position="29"/>
        <end position="259"/>
    </location>
</feature>
<dbReference type="PANTHER" id="PTHR46455:SF3">
    <property type="entry name" value="SET AND MYND DOMAIN CONTAINING, ARTHROPOD-SPECIFIC, MEMBER 9, ISOFORM A-RELATED"/>
    <property type="match status" value="1"/>
</dbReference>
<dbReference type="GO" id="GO:0008757">
    <property type="term" value="F:S-adenosylmethionine-dependent methyltransferase activity"/>
    <property type="evidence" value="ECO:0007669"/>
    <property type="project" value="UniProtKB-ARBA"/>
</dbReference>
<proteinExistence type="predicted"/>
<dbReference type="PANTHER" id="PTHR46455">
    <property type="entry name" value="SET AND MYND DOMAIN CONTAINING, ARTHROPOD-SPECIFIC, MEMBER 4, ISOFORM A"/>
    <property type="match status" value="1"/>
</dbReference>
<keyword evidence="3" id="KW-0949">S-adenosyl-L-methionine</keyword>
<dbReference type="Gene3D" id="1.10.220.160">
    <property type="match status" value="1"/>
</dbReference>
<reference evidence="7" key="2">
    <citation type="submission" date="2025-04" db="UniProtKB">
        <authorList>
            <consortium name="RefSeq"/>
        </authorList>
    </citation>
    <scope>IDENTIFICATION</scope>
    <source>
        <strain evidence="7">Aabys</strain>
    </source>
</reference>
<keyword evidence="6" id="KW-1185">Reference proteome</keyword>
<dbReference type="Gene3D" id="6.10.140.2220">
    <property type="match status" value="1"/>
</dbReference>
<evidence type="ECO:0000313" key="5">
    <source>
        <dbReference type="EnsemblMetazoa" id="MDOA012088-PC"/>
    </source>
</evidence>
<dbReference type="AlphaFoldDB" id="A0A1I8N6M0"/>
<dbReference type="GO" id="GO:0032259">
    <property type="term" value="P:methylation"/>
    <property type="evidence" value="ECO:0007669"/>
    <property type="project" value="UniProtKB-KW"/>
</dbReference>
<dbReference type="InterPro" id="IPR053010">
    <property type="entry name" value="SET_SmydA-8"/>
</dbReference>
<dbReference type="SUPFAM" id="SSF82199">
    <property type="entry name" value="SET domain"/>
    <property type="match status" value="1"/>
</dbReference>
<dbReference type="Gene3D" id="2.170.270.10">
    <property type="entry name" value="SET domain"/>
    <property type="match status" value="1"/>
</dbReference>
<dbReference type="GO" id="GO:0008276">
    <property type="term" value="F:protein methyltransferase activity"/>
    <property type="evidence" value="ECO:0007669"/>
    <property type="project" value="UniProtKB-ARBA"/>
</dbReference>
<organism evidence="5">
    <name type="scientific">Musca domestica</name>
    <name type="common">House fly</name>
    <dbReference type="NCBI Taxonomy" id="7370"/>
    <lineage>
        <taxon>Eukaryota</taxon>
        <taxon>Metazoa</taxon>
        <taxon>Ecdysozoa</taxon>
        <taxon>Arthropoda</taxon>
        <taxon>Hexapoda</taxon>
        <taxon>Insecta</taxon>
        <taxon>Pterygota</taxon>
        <taxon>Neoptera</taxon>
        <taxon>Endopterygota</taxon>
        <taxon>Diptera</taxon>
        <taxon>Brachycera</taxon>
        <taxon>Muscomorpha</taxon>
        <taxon>Muscoidea</taxon>
        <taxon>Muscidae</taxon>
        <taxon>Musca</taxon>
    </lineage>
</organism>
<sequence>MSLKFNTSLEDLRNLVNLHLGAKFLETDPNWQVLDSSISGRGLFARRDVNVGDVILREPALLAGPKAGQSTNINTCAVCYCRLEGNDQEILCKNGCTMPVCEMCCTSERHVGECKVFRKWKPKENGKVNRPALRIVSIIRCLFLNEDQHKLLYALQANPDKYYKAEVQMAAACFEEFTQNKDVLNYFYRTICAFNTNAFEGSSCVGGHEVLIRALFPVAGLMNHQCTPNANHHFENGETIVITAARPIKEGEEIVTSYSKILWSTLARNTFMKLTKQFECCCPRCMDPTENGTYLSALFCRQQGCKGIMIPVQTKTLQPDWRCLTCESVFPHSKMARYQDFALNTINNRINACSISDMITFINDMCPRFCPPSNYVLVEAKLNVIWRMSRATTEVFTEEQLKCKDRYRAELLELLEKLGAGECTLKKLITEERL</sequence>
<evidence type="ECO:0000256" key="3">
    <source>
        <dbReference type="ARBA" id="ARBA00022691"/>
    </source>
</evidence>
<protein>
    <submittedName>
        <fullName evidence="7">Protein msta isoform X3</fullName>
    </submittedName>
</protein>
<dbReference type="GO" id="GO:0008170">
    <property type="term" value="F:N-methyltransferase activity"/>
    <property type="evidence" value="ECO:0007669"/>
    <property type="project" value="UniProtKB-ARBA"/>
</dbReference>
<dbReference type="InterPro" id="IPR046341">
    <property type="entry name" value="SET_dom_sf"/>
</dbReference>
<dbReference type="Proteomes" id="UP001652621">
    <property type="component" value="Unplaced"/>
</dbReference>
<keyword evidence="1" id="KW-0489">Methyltransferase</keyword>
<dbReference type="FunFam" id="2.170.270.10:FF:000013">
    <property type="entry name" value="Histone-lysine N-methyltransferase SMYD1 isoform 1"/>
    <property type="match status" value="1"/>
</dbReference>
<keyword evidence="2" id="KW-0808">Transferase</keyword>
<dbReference type="EnsemblMetazoa" id="MDOA012088-RC">
    <property type="protein sequence ID" value="MDOA012088-PC"/>
    <property type="gene ID" value="MDOA012088"/>
</dbReference>
<evidence type="ECO:0000256" key="2">
    <source>
        <dbReference type="ARBA" id="ARBA00022679"/>
    </source>
</evidence>
<gene>
    <name evidence="5" type="primary">101893262</name>
    <name evidence="7" type="synonym">LOC101893262</name>
</gene>
<evidence type="ECO:0000259" key="4">
    <source>
        <dbReference type="PROSITE" id="PS50280"/>
    </source>
</evidence>
<dbReference type="Pfam" id="PF00856">
    <property type="entry name" value="SET"/>
    <property type="match status" value="1"/>
</dbReference>
<dbReference type="PROSITE" id="PS50280">
    <property type="entry name" value="SET"/>
    <property type="match status" value="1"/>
</dbReference>
<dbReference type="OrthoDB" id="5945798at2759"/>
<dbReference type="InterPro" id="IPR001214">
    <property type="entry name" value="SET_dom"/>
</dbReference>
<accession>A0A1I8N6M0</accession>
<name>A0A1I8N6M0_MUSDO</name>
<dbReference type="CDD" id="cd20071">
    <property type="entry name" value="SET_SMYD"/>
    <property type="match status" value="1"/>
</dbReference>
<evidence type="ECO:0000256" key="1">
    <source>
        <dbReference type="ARBA" id="ARBA00022603"/>
    </source>
</evidence>
<dbReference type="RefSeq" id="XP_011293677.1">
    <property type="nucleotide sequence ID" value="XM_011295375.2"/>
</dbReference>
<evidence type="ECO:0000313" key="7">
    <source>
        <dbReference type="RefSeq" id="XP_011293677.1"/>
    </source>
</evidence>